<dbReference type="InterPro" id="IPR002227">
    <property type="entry name" value="Tyrosinase_Cu-bd"/>
</dbReference>
<evidence type="ECO:0000256" key="1">
    <source>
        <dbReference type="ARBA" id="ARBA00022723"/>
    </source>
</evidence>
<evidence type="ECO:0000313" key="6">
    <source>
        <dbReference type="WBParaSite" id="GPLIN_000825400"/>
    </source>
</evidence>
<reference evidence="6" key="3">
    <citation type="submission" date="2016-06" db="UniProtKB">
        <authorList>
            <consortium name="WormBaseParasite"/>
        </authorList>
    </citation>
    <scope>IDENTIFICATION</scope>
</reference>
<dbReference type="SUPFAM" id="SSF48056">
    <property type="entry name" value="Di-copper centre-containing domain"/>
    <property type="match status" value="1"/>
</dbReference>
<evidence type="ECO:0000256" key="3">
    <source>
        <dbReference type="SAM" id="Phobius"/>
    </source>
</evidence>
<name>A0A183C5V9_GLOPA</name>
<dbReference type="PANTHER" id="PTHR11474">
    <property type="entry name" value="TYROSINASE FAMILY MEMBER"/>
    <property type="match status" value="1"/>
</dbReference>
<dbReference type="WBParaSite" id="GPLIN_000825400">
    <property type="protein sequence ID" value="GPLIN_000825400"/>
    <property type="gene ID" value="GPLIN_000825400"/>
</dbReference>
<protein>
    <submittedName>
        <fullName evidence="6">Tyrosinase_Cu-bd domain-containing protein</fullName>
    </submittedName>
</protein>
<keyword evidence="3" id="KW-0812">Transmembrane</keyword>
<keyword evidence="2" id="KW-0186">Copper</keyword>
<dbReference type="PROSITE" id="PS00497">
    <property type="entry name" value="TYROSINASE_1"/>
    <property type="match status" value="1"/>
</dbReference>
<sequence length="224" mass="25142">MTTTFSPEEGSVRNELVLFRGMFGVSMLALIAMLVLALSLGYNVCTRPLRERCGGGGHTEWEQFGGGGGEGRRLGMEMRRQSIYLGDQQCYYDPNNTASTTTASASIGVRERRQAGTPNATLFKCTRKEYRMLSADERTRYHNALLQLKQGQGSYEYNRIAALHSDPAQMPGGHGGPTFVCWHREYLKRLEIALRSVDPSVCLPFWDSTLDWRLPSPVNFVTYQ</sequence>
<keyword evidence="5" id="KW-1185">Reference proteome</keyword>
<dbReference type="AlphaFoldDB" id="A0A183C5V9"/>
<dbReference type="InterPro" id="IPR008922">
    <property type="entry name" value="Di-copper_centre_dom_sf"/>
</dbReference>
<organism evidence="5 6">
    <name type="scientific">Globodera pallida</name>
    <name type="common">Potato cyst nematode worm</name>
    <name type="synonym">Heterodera pallida</name>
    <dbReference type="NCBI Taxonomy" id="36090"/>
    <lineage>
        <taxon>Eukaryota</taxon>
        <taxon>Metazoa</taxon>
        <taxon>Ecdysozoa</taxon>
        <taxon>Nematoda</taxon>
        <taxon>Chromadorea</taxon>
        <taxon>Rhabditida</taxon>
        <taxon>Tylenchina</taxon>
        <taxon>Tylenchomorpha</taxon>
        <taxon>Tylenchoidea</taxon>
        <taxon>Heteroderidae</taxon>
        <taxon>Heteroderinae</taxon>
        <taxon>Globodera</taxon>
    </lineage>
</organism>
<dbReference type="GO" id="GO:0016491">
    <property type="term" value="F:oxidoreductase activity"/>
    <property type="evidence" value="ECO:0007669"/>
    <property type="project" value="InterPro"/>
</dbReference>
<keyword evidence="1" id="KW-0479">Metal-binding</keyword>
<dbReference type="Proteomes" id="UP000050741">
    <property type="component" value="Unassembled WGS sequence"/>
</dbReference>
<evidence type="ECO:0000259" key="4">
    <source>
        <dbReference type="PROSITE" id="PS00497"/>
    </source>
</evidence>
<dbReference type="InterPro" id="IPR050316">
    <property type="entry name" value="Tyrosinase/Hemocyanin"/>
</dbReference>
<feature type="domain" description="Tyrosinase copper-binding" evidence="4">
    <location>
        <begin position="174"/>
        <end position="191"/>
    </location>
</feature>
<dbReference type="Gene3D" id="1.10.1280.10">
    <property type="entry name" value="Di-copper center containing domain from catechol oxidase"/>
    <property type="match status" value="1"/>
</dbReference>
<proteinExistence type="predicted"/>
<dbReference type="GO" id="GO:0046872">
    <property type="term" value="F:metal ion binding"/>
    <property type="evidence" value="ECO:0007669"/>
    <property type="project" value="UniProtKB-KW"/>
</dbReference>
<dbReference type="Pfam" id="PF00264">
    <property type="entry name" value="Tyrosinase"/>
    <property type="match status" value="1"/>
</dbReference>
<evidence type="ECO:0000313" key="5">
    <source>
        <dbReference type="Proteomes" id="UP000050741"/>
    </source>
</evidence>
<reference evidence="5" key="2">
    <citation type="submission" date="2014-05" db="EMBL/GenBank/DDBJ databases">
        <title>The genome and life-stage specific transcriptomes of Globodera pallida elucidate key aspects of plant parasitism by a cyst nematode.</title>
        <authorList>
            <person name="Cotton J.A."/>
            <person name="Lilley C.J."/>
            <person name="Jones L.M."/>
            <person name="Kikuchi T."/>
            <person name="Reid A.J."/>
            <person name="Thorpe P."/>
            <person name="Tsai I.J."/>
            <person name="Beasley H."/>
            <person name="Blok V."/>
            <person name="Cock P.J.A."/>
            <person name="Van den Akker S.E."/>
            <person name="Holroyd N."/>
            <person name="Hunt M."/>
            <person name="Mantelin S."/>
            <person name="Naghra H."/>
            <person name="Pain A."/>
            <person name="Palomares-Rius J.E."/>
            <person name="Zarowiecki M."/>
            <person name="Berriman M."/>
            <person name="Jones J.T."/>
            <person name="Urwin P.E."/>
        </authorList>
    </citation>
    <scope>NUCLEOTIDE SEQUENCE [LARGE SCALE GENOMIC DNA]</scope>
    <source>
        <strain evidence="5">Lindley</strain>
    </source>
</reference>
<evidence type="ECO:0000256" key="2">
    <source>
        <dbReference type="ARBA" id="ARBA00023008"/>
    </source>
</evidence>
<reference evidence="5" key="1">
    <citation type="submission" date="2013-12" db="EMBL/GenBank/DDBJ databases">
        <authorList>
            <person name="Aslett M."/>
        </authorList>
    </citation>
    <scope>NUCLEOTIDE SEQUENCE [LARGE SCALE GENOMIC DNA]</scope>
    <source>
        <strain evidence="5">Lindley</strain>
    </source>
</reference>
<keyword evidence="3" id="KW-1133">Transmembrane helix</keyword>
<accession>A0A183C5V9</accession>
<feature type="transmembrane region" description="Helical" evidence="3">
    <location>
        <begin position="20"/>
        <end position="42"/>
    </location>
</feature>
<keyword evidence="3" id="KW-0472">Membrane</keyword>
<dbReference type="PANTHER" id="PTHR11474:SF126">
    <property type="entry name" value="TYROSINASE-LIKE PROTEIN TYR-1-RELATED"/>
    <property type="match status" value="1"/>
</dbReference>